<organism evidence="10 11">
    <name type="scientific">Pteropus alecto</name>
    <name type="common">Black flying fox</name>
    <dbReference type="NCBI Taxonomy" id="9402"/>
    <lineage>
        <taxon>Eukaryota</taxon>
        <taxon>Metazoa</taxon>
        <taxon>Chordata</taxon>
        <taxon>Craniata</taxon>
        <taxon>Vertebrata</taxon>
        <taxon>Euteleostomi</taxon>
        <taxon>Mammalia</taxon>
        <taxon>Eutheria</taxon>
        <taxon>Laurasiatheria</taxon>
        <taxon>Chiroptera</taxon>
        <taxon>Yinpterochiroptera</taxon>
        <taxon>Pteropodoidea</taxon>
        <taxon>Pteropodidae</taxon>
        <taxon>Pteropodinae</taxon>
        <taxon>Pteropus</taxon>
    </lineage>
</organism>
<dbReference type="InterPro" id="IPR019518">
    <property type="entry name" value="CtIP_N"/>
</dbReference>
<dbReference type="Pfam" id="PF10482">
    <property type="entry name" value="CtIP_N"/>
    <property type="match status" value="1"/>
</dbReference>
<dbReference type="InterPro" id="IPR012388">
    <property type="entry name" value="CABLES1/2"/>
</dbReference>
<dbReference type="InterPro" id="IPR036915">
    <property type="entry name" value="Cyclin-like_sf"/>
</dbReference>
<feature type="compositionally biased region" description="Basic and acidic residues" evidence="7">
    <location>
        <begin position="426"/>
        <end position="444"/>
    </location>
</feature>
<dbReference type="AlphaFoldDB" id="L5JYL3"/>
<evidence type="ECO:0000256" key="6">
    <source>
        <dbReference type="SAM" id="Coils"/>
    </source>
</evidence>
<keyword evidence="4" id="KW-0195">Cyclin</keyword>
<name>L5JYL3_PTEAL</name>
<protein>
    <submittedName>
        <fullName evidence="10">CDK5 and ABL1 enzyme substrate 2</fullName>
    </submittedName>
</protein>
<dbReference type="STRING" id="9402.L5JYL3"/>
<dbReference type="CDD" id="cd20603">
    <property type="entry name" value="CYCLIN_CABLES2"/>
    <property type="match status" value="1"/>
</dbReference>
<comment type="similarity">
    <text evidence="1">Belongs to the cyclin family.</text>
</comment>
<feature type="region of interest" description="Disordered" evidence="7">
    <location>
        <begin position="232"/>
        <end position="259"/>
    </location>
</feature>
<dbReference type="EMBL" id="KB031072">
    <property type="protein sequence ID" value="ELK04390.1"/>
    <property type="molecule type" value="Genomic_DNA"/>
</dbReference>
<feature type="region of interest" description="Disordered" evidence="7">
    <location>
        <begin position="297"/>
        <end position="342"/>
    </location>
</feature>
<evidence type="ECO:0000256" key="4">
    <source>
        <dbReference type="ARBA" id="ARBA00023127"/>
    </source>
</evidence>
<feature type="region of interest" description="Disordered" evidence="7">
    <location>
        <begin position="120"/>
        <end position="158"/>
    </location>
</feature>
<dbReference type="InParanoid" id="L5JYL3"/>
<feature type="compositionally biased region" description="Pro residues" evidence="7">
    <location>
        <begin position="462"/>
        <end position="475"/>
    </location>
</feature>
<keyword evidence="2" id="KW-0597">Phosphoprotein</keyword>
<dbReference type="GO" id="GO:0005829">
    <property type="term" value="C:cytosol"/>
    <property type="evidence" value="ECO:0007669"/>
    <property type="project" value="UniProtKB-ARBA"/>
</dbReference>
<dbReference type="InterPro" id="IPR006671">
    <property type="entry name" value="Cyclin_N"/>
</dbReference>
<keyword evidence="6" id="KW-0175">Coiled coil</keyword>
<reference evidence="11" key="1">
    <citation type="journal article" date="2013" name="Science">
        <title>Comparative analysis of bat genomes provides insight into the evolution of flight and immunity.</title>
        <authorList>
            <person name="Zhang G."/>
            <person name="Cowled C."/>
            <person name="Shi Z."/>
            <person name="Huang Z."/>
            <person name="Bishop-Lilly K.A."/>
            <person name="Fang X."/>
            <person name="Wynne J.W."/>
            <person name="Xiong Z."/>
            <person name="Baker M.L."/>
            <person name="Zhao W."/>
            <person name="Tachedjian M."/>
            <person name="Zhu Y."/>
            <person name="Zhou P."/>
            <person name="Jiang X."/>
            <person name="Ng J."/>
            <person name="Yang L."/>
            <person name="Wu L."/>
            <person name="Xiao J."/>
            <person name="Feng Y."/>
            <person name="Chen Y."/>
            <person name="Sun X."/>
            <person name="Zhang Y."/>
            <person name="Marsh G.A."/>
            <person name="Crameri G."/>
            <person name="Broder C.C."/>
            <person name="Frey K.G."/>
            <person name="Wang L.F."/>
            <person name="Wang J."/>
        </authorList>
    </citation>
    <scope>NUCLEOTIDE SEQUENCE [LARGE SCALE GENOMIC DNA]</scope>
</reference>
<feature type="compositionally biased region" description="Pro residues" evidence="7">
    <location>
        <begin position="240"/>
        <end position="253"/>
    </location>
</feature>
<evidence type="ECO:0000256" key="2">
    <source>
        <dbReference type="ARBA" id="ARBA00022553"/>
    </source>
</evidence>
<dbReference type="FunFam" id="1.10.472.10:FF:000020">
    <property type="entry name" value="CDK5 and ABL1 enzyme substrate 1"/>
    <property type="match status" value="1"/>
</dbReference>
<dbReference type="PANTHER" id="PTHR22896">
    <property type="entry name" value="CDK5 AND ABL1 ENZYME SUBSTRATE 1"/>
    <property type="match status" value="1"/>
</dbReference>
<feature type="region of interest" description="Disordered" evidence="7">
    <location>
        <begin position="170"/>
        <end position="204"/>
    </location>
</feature>
<gene>
    <name evidence="10" type="ORF">PAL_GLEAN10024699</name>
</gene>
<accession>L5JYL3</accession>
<keyword evidence="11" id="KW-1185">Reference proteome</keyword>
<feature type="region of interest" description="Disordered" evidence="7">
    <location>
        <begin position="364"/>
        <end position="519"/>
    </location>
</feature>
<dbReference type="SUPFAM" id="SSF47954">
    <property type="entry name" value="Cyclin-like"/>
    <property type="match status" value="1"/>
</dbReference>
<dbReference type="Gene3D" id="1.10.472.10">
    <property type="entry name" value="Cyclin-like"/>
    <property type="match status" value="1"/>
</dbReference>
<proteinExistence type="inferred from homology"/>
<evidence type="ECO:0000313" key="11">
    <source>
        <dbReference type="Proteomes" id="UP000010552"/>
    </source>
</evidence>
<feature type="region of interest" description="Disordered" evidence="7">
    <location>
        <begin position="728"/>
        <end position="767"/>
    </location>
</feature>
<dbReference type="PANTHER" id="PTHR22896:SF3">
    <property type="entry name" value="CDK5 AND ABL1 ENZYME SUBSTRATE 2"/>
    <property type="match status" value="1"/>
</dbReference>
<dbReference type="eggNOG" id="ENOG502RTF0">
    <property type="taxonomic scope" value="Eukaryota"/>
</dbReference>
<dbReference type="Pfam" id="PF00134">
    <property type="entry name" value="Cyclin_N"/>
    <property type="match status" value="1"/>
</dbReference>
<evidence type="ECO:0000256" key="3">
    <source>
        <dbReference type="ARBA" id="ARBA00022618"/>
    </source>
</evidence>
<evidence type="ECO:0000256" key="5">
    <source>
        <dbReference type="ARBA" id="ARBA00023306"/>
    </source>
</evidence>
<evidence type="ECO:0000256" key="7">
    <source>
        <dbReference type="SAM" id="MobiDB-lite"/>
    </source>
</evidence>
<evidence type="ECO:0000256" key="1">
    <source>
        <dbReference type="ARBA" id="ARBA00008742"/>
    </source>
</evidence>
<evidence type="ECO:0000259" key="9">
    <source>
        <dbReference type="Pfam" id="PF10482"/>
    </source>
</evidence>
<sequence>MESFMESLNRLRDIHEREVLSLQNKLLELNSERCREARRVEELCAKNQQLREQQKALKENVRVLENRLRAGLCDRCSVTQELARKKQQEFESSLVQSLQHVFVLTVTFAANEMTRLQEENETLKQEVTRLRGPGDRPQPQGREDALDTPPPLLLPSPGARKAVTEKLLGGQEGAEDDHSEKLGYRTSPVAKTSPGANLPEPRAPDMSPQRIANQLHGTIAVVRPGARACPADRGCTNGTPPLPPARSSPPSPPCEHSLPLDSFLRATRPSAMTDESPKGSLQADRLCLLNRHLSLHLRSPHSSSSPRAPTMGPHGSRTQSPKAGEAEAWDDPGGLPGNLADMRDPRLEGALQLLLAQQLRAWGRAGSARPRGPPRQGLVPTSPPGGSDSEGPERETAGVALPGGRLPQPTGPAGPSGKTVTATQDHGPDKPLDLSEWGRGRDAPKPSGRLRSLSPKAARTPSPEPPQGAEPPAQPGPLGCSHGSKGARAAELEEPRTLVVGLSPKAGVTQSTPGEGPRCFCTAERGLSPQQKRKRVSSSDPWDKEALAELHHLTARTRLPANGRQRWRCPKDTCGRSHCPHSKDKRRVASQRCSLEFLEDAAGCTSVQRTKHISGSPRHKGLKKTHFIKNMRQYDTKNSRIVLICAKRSLCAAFSVLPYGEGLRVSDLRVDSQKQRHPSGGVSVSSEMVFELEGVELGADGKARADAGPRVVSYAKFLYPTNALVALKTDGHGPPPQPRPSVSRAPPGSRHKPATAKSAPAGTELGSDVGDALEYNPNLLDDPQWPCGKHKRVLIFASYMTTVIEYVKPSDLKKDMNETFREKFPHVRLTLSKIRSLKREMRNLSEECSLEPVTVSMAYVYFEKLVLQGKLNKQNRKLCAGACVLLAAKISSDLRKNEVKQLIEKLEERFRFNRRDLIGFEFTVLVALELALYLPETQVLPHYRRLTQQF</sequence>
<evidence type="ECO:0000259" key="8">
    <source>
        <dbReference type="Pfam" id="PF00134"/>
    </source>
</evidence>
<feature type="compositionally biased region" description="Basic and acidic residues" evidence="7">
    <location>
        <begin position="120"/>
        <end position="134"/>
    </location>
</feature>
<keyword evidence="3" id="KW-0132">Cell division</keyword>
<dbReference type="GO" id="GO:0051301">
    <property type="term" value="P:cell division"/>
    <property type="evidence" value="ECO:0007669"/>
    <property type="project" value="UniProtKB-KW"/>
</dbReference>
<feature type="domain" description="DNA endonuclease Ctp1 N-terminal" evidence="9">
    <location>
        <begin position="4"/>
        <end position="127"/>
    </location>
</feature>
<dbReference type="Proteomes" id="UP000010552">
    <property type="component" value="Unassembled WGS sequence"/>
</dbReference>
<keyword evidence="5" id="KW-0131">Cell cycle</keyword>
<feature type="coiled-coil region" evidence="6">
    <location>
        <begin position="5"/>
        <end position="67"/>
    </location>
</feature>
<dbReference type="GO" id="GO:0051726">
    <property type="term" value="P:regulation of cell cycle"/>
    <property type="evidence" value="ECO:0007669"/>
    <property type="project" value="InterPro"/>
</dbReference>
<dbReference type="FunCoup" id="L5JYL3">
    <property type="interactions" value="80"/>
</dbReference>
<evidence type="ECO:0000313" key="10">
    <source>
        <dbReference type="EMBL" id="ELK04390.1"/>
    </source>
</evidence>
<feature type="domain" description="Cyclin N-terminal" evidence="8">
    <location>
        <begin position="841"/>
        <end position="931"/>
    </location>
</feature>